<gene>
    <name evidence="2" type="ORF">SAMN05192568_1011143</name>
</gene>
<evidence type="ECO:0000313" key="2">
    <source>
        <dbReference type="EMBL" id="SFL82278.1"/>
    </source>
</evidence>
<protein>
    <submittedName>
        <fullName evidence="2">Methyltransferase domain-containing protein</fullName>
    </submittedName>
</protein>
<dbReference type="SUPFAM" id="SSF53335">
    <property type="entry name" value="S-adenosyl-L-methionine-dependent methyltransferases"/>
    <property type="match status" value="1"/>
</dbReference>
<dbReference type="GO" id="GO:0032259">
    <property type="term" value="P:methylation"/>
    <property type="evidence" value="ECO:0007669"/>
    <property type="project" value="UniProtKB-KW"/>
</dbReference>
<name>A0A1I4KU56_9HYPH</name>
<dbReference type="PANTHER" id="PTHR43036">
    <property type="entry name" value="OSJNBB0011N17.9 PROTEIN"/>
    <property type="match status" value="1"/>
</dbReference>
<organism evidence="2 3">
    <name type="scientific">Methylobacterium pseudosasicola</name>
    <dbReference type="NCBI Taxonomy" id="582667"/>
    <lineage>
        <taxon>Bacteria</taxon>
        <taxon>Pseudomonadati</taxon>
        <taxon>Pseudomonadota</taxon>
        <taxon>Alphaproteobacteria</taxon>
        <taxon>Hyphomicrobiales</taxon>
        <taxon>Methylobacteriaceae</taxon>
        <taxon>Methylobacterium</taxon>
    </lineage>
</organism>
<evidence type="ECO:0000313" key="3">
    <source>
        <dbReference type="Proteomes" id="UP000199048"/>
    </source>
</evidence>
<dbReference type="OrthoDB" id="939937at2"/>
<keyword evidence="2" id="KW-0489">Methyltransferase</keyword>
<reference evidence="3" key="1">
    <citation type="submission" date="2016-10" db="EMBL/GenBank/DDBJ databases">
        <authorList>
            <person name="Varghese N."/>
            <person name="Submissions S."/>
        </authorList>
    </citation>
    <scope>NUCLEOTIDE SEQUENCE [LARGE SCALE GENOMIC DNA]</scope>
    <source>
        <strain evidence="3">BL36</strain>
    </source>
</reference>
<sequence length="211" mass="22613">MAQELPELPSEAFSKRDRSPDPLFYAQPRLVTHIDAAAIAAVTDLYRAVIPSGCVVLDLMSSWISHLPDEIAYESVIGHGLNATELTANPRLARHFVQDLNAQPHLPLDTASVDAALICVSVQYLQRPVEVLSELVRVLRPGAPVVISFSNRCFPTKAVAIWGALDGTGHAELVRLYLQSAGFASVDTHVLKPEGASGDPLTAVVGWTASG</sequence>
<evidence type="ECO:0000259" key="1">
    <source>
        <dbReference type="Pfam" id="PF08241"/>
    </source>
</evidence>
<dbReference type="PANTHER" id="PTHR43036:SF2">
    <property type="entry name" value="OS04G0481300 PROTEIN"/>
    <property type="match status" value="1"/>
</dbReference>
<dbReference type="Pfam" id="PF08241">
    <property type="entry name" value="Methyltransf_11"/>
    <property type="match status" value="1"/>
</dbReference>
<dbReference type="GO" id="GO:0008757">
    <property type="term" value="F:S-adenosylmethionine-dependent methyltransferase activity"/>
    <property type="evidence" value="ECO:0007669"/>
    <property type="project" value="InterPro"/>
</dbReference>
<dbReference type="STRING" id="582667.SAMN05192568_1011143"/>
<keyword evidence="2" id="KW-0808">Transferase</keyword>
<keyword evidence="3" id="KW-1185">Reference proteome</keyword>
<dbReference type="EMBL" id="FOTK01000011">
    <property type="protein sequence ID" value="SFL82278.1"/>
    <property type="molecule type" value="Genomic_DNA"/>
</dbReference>
<dbReference type="AlphaFoldDB" id="A0A1I4KU56"/>
<accession>A0A1I4KU56</accession>
<dbReference type="Proteomes" id="UP000199048">
    <property type="component" value="Unassembled WGS sequence"/>
</dbReference>
<proteinExistence type="predicted"/>
<dbReference type="InterPro" id="IPR029063">
    <property type="entry name" value="SAM-dependent_MTases_sf"/>
</dbReference>
<dbReference type="InterPro" id="IPR013216">
    <property type="entry name" value="Methyltransf_11"/>
</dbReference>
<dbReference type="RefSeq" id="WP_092040992.1">
    <property type="nucleotide sequence ID" value="NZ_FOTK01000011.1"/>
</dbReference>
<feature type="domain" description="Methyltransferase type 11" evidence="1">
    <location>
        <begin position="98"/>
        <end position="146"/>
    </location>
</feature>
<dbReference type="Gene3D" id="3.40.50.150">
    <property type="entry name" value="Vaccinia Virus protein VP39"/>
    <property type="match status" value="1"/>
</dbReference>